<feature type="transmembrane region" description="Helical" evidence="1">
    <location>
        <begin position="12"/>
        <end position="31"/>
    </location>
</feature>
<accession>A0ABW1SIE2</accession>
<evidence type="ECO:0000313" key="2">
    <source>
        <dbReference type="EMBL" id="MFC6201006.1"/>
    </source>
</evidence>
<reference evidence="3" key="1">
    <citation type="journal article" date="2019" name="Int. J. Syst. Evol. Microbiol.">
        <title>The Global Catalogue of Microorganisms (GCM) 10K type strain sequencing project: providing services to taxonomists for standard genome sequencing and annotation.</title>
        <authorList>
            <consortium name="The Broad Institute Genomics Platform"/>
            <consortium name="The Broad Institute Genome Sequencing Center for Infectious Disease"/>
            <person name="Wu L."/>
            <person name="Ma J."/>
        </authorList>
    </citation>
    <scope>NUCLEOTIDE SEQUENCE [LARGE SCALE GENOMIC DNA]</scope>
    <source>
        <strain evidence="3">CCM 8930</strain>
    </source>
</reference>
<name>A0ABW1SIE2_9LACO</name>
<gene>
    <name evidence="2" type="ORF">ACFP1L_03725</name>
</gene>
<dbReference type="RefSeq" id="WP_137616933.1">
    <property type="nucleotide sequence ID" value="NZ_BJDI01000014.1"/>
</dbReference>
<keyword evidence="1" id="KW-1133">Transmembrane helix</keyword>
<keyword evidence="1" id="KW-0472">Membrane</keyword>
<evidence type="ECO:0000313" key="3">
    <source>
        <dbReference type="Proteomes" id="UP001596171"/>
    </source>
</evidence>
<protein>
    <recommendedName>
        <fullName evidence="4">Integral membrane protein</fullName>
    </recommendedName>
</protein>
<organism evidence="2 3">
    <name type="scientific">Lactiplantibacillus nangangensis</name>
    <dbReference type="NCBI Taxonomy" id="2559917"/>
    <lineage>
        <taxon>Bacteria</taxon>
        <taxon>Bacillati</taxon>
        <taxon>Bacillota</taxon>
        <taxon>Bacilli</taxon>
        <taxon>Lactobacillales</taxon>
        <taxon>Lactobacillaceae</taxon>
        <taxon>Lactiplantibacillus</taxon>
    </lineage>
</organism>
<keyword evidence="3" id="KW-1185">Reference proteome</keyword>
<feature type="transmembrane region" description="Helical" evidence="1">
    <location>
        <begin position="63"/>
        <end position="81"/>
    </location>
</feature>
<dbReference type="EMBL" id="JBHSSE010000008">
    <property type="protein sequence ID" value="MFC6201006.1"/>
    <property type="molecule type" value="Genomic_DNA"/>
</dbReference>
<sequence>MKRPFNWTLSQLFASLSLILGLGLLIVALLISFGTSVSVEATVTALVLMLISLIFLHPVPLKILAPMIGLISLSAGYATYFSTQHSWLASVLAVVIVAGLISYGFSLRRSLKRRHSQWY</sequence>
<dbReference type="Proteomes" id="UP001596171">
    <property type="component" value="Unassembled WGS sequence"/>
</dbReference>
<proteinExistence type="predicted"/>
<keyword evidence="1" id="KW-0812">Transmembrane</keyword>
<feature type="transmembrane region" description="Helical" evidence="1">
    <location>
        <begin position="37"/>
        <end position="56"/>
    </location>
</feature>
<evidence type="ECO:0000256" key="1">
    <source>
        <dbReference type="SAM" id="Phobius"/>
    </source>
</evidence>
<comment type="caution">
    <text evidence="2">The sequence shown here is derived from an EMBL/GenBank/DDBJ whole genome shotgun (WGS) entry which is preliminary data.</text>
</comment>
<feature type="transmembrane region" description="Helical" evidence="1">
    <location>
        <begin position="87"/>
        <end position="105"/>
    </location>
</feature>
<evidence type="ECO:0008006" key="4">
    <source>
        <dbReference type="Google" id="ProtNLM"/>
    </source>
</evidence>